<dbReference type="InterPro" id="IPR002423">
    <property type="entry name" value="Cpn60/GroEL/TCP-1"/>
</dbReference>
<keyword evidence="2" id="KW-1185">Reference proteome</keyword>
<sequence length="594" mass="64754">MSRLVQKSPSLCTDLPLNNSDVCNKLRLLKELLKSCYGPTGRLKQVHNNIGGHVVTTSTSSVLLPALSSSQPLVNLIRSCILNHVSRFSDCGLFAAILCLTLIEEAKLSGLRRNVSIKVNKHLLGMCSSYLQEEDCGCRVVLDFCSSMNLITLTRSVIYSKPACVLAEVEALHMSKLAVQAFLLTVPCNSPGTVRLGRIVTVGVEGHPVLNSAVLTGLLVEVHDHLSLRMIKSMQTNPLRVVLFSASLAGDLSDLGDGIIEAHTGVDTDSQILDQLLEFCKHVVEDEVKLFVCQKVLHPVLQQYLRNHGVIVIDRVGVALMEPLTLLTGAQPVATLHTTIPAKAYGTVRSLSVKEFGSKTMLHLQPAAESAVCTMVVCHRNETMLSELKAVCQQAEHVLRLTLKEPSALLGGGCTETHLAAFIRNKVRFFTSLILLVIYLFITVKNTVIPSQSLNEVSQTLTAVECSQSEYLLGVEGFCRSLESVAAALQHDGGNSLTDLTHAHHWTLPADVTTENMEESLTFCGCGLTRNSPNMKWTHLNTKYPQFSPAPALRDSTVQPHVLDSFTAKLNALQVAVETANLVLDVRYVIQDTN</sequence>
<protein>
    <submittedName>
        <fullName evidence="1">McKusick-Kaufman/Bardet-Biedl syndromes putative chaperonin</fullName>
    </submittedName>
</protein>
<dbReference type="Proteomes" id="UP001178508">
    <property type="component" value="Chromosome 11"/>
</dbReference>
<dbReference type="GO" id="GO:0051082">
    <property type="term" value="F:unfolded protein binding"/>
    <property type="evidence" value="ECO:0007669"/>
    <property type="project" value="InterPro"/>
</dbReference>
<dbReference type="Gene3D" id="1.10.560.10">
    <property type="entry name" value="GroEL-like equatorial domain"/>
    <property type="match status" value="1"/>
</dbReference>
<dbReference type="GO" id="GO:0051131">
    <property type="term" value="P:chaperone-mediated protein complex assembly"/>
    <property type="evidence" value="ECO:0007669"/>
    <property type="project" value="TreeGrafter"/>
</dbReference>
<dbReference type="Gene3D" id="3.30.260.10">
    <property type="entry name" value="TCP-1-like chaperonin intermediate domain"/>
    <property type="match status" value="1"/>
</dbReference>
<dbReference type="Gene3D" id="3.50.7.10">
    <property type="entry name" value="GroEL"/>
    <property type="match status" value="1"/>
</dbReference>
<evidence type="ECO:0000313" key="1">
    <source>
        <dbReference type="EMBL" id="CAJ1067712.1"/>
    </source>
</evidence>
<organism evidence="1 2">
    <name type="scientific">Xyrichtys novacula</name>
    <name type="common">Pearly razorfish</name>
    <name type="synonym">Hemipteronotus novacula</name>
    <dbReference type="NCBI Taxonomy" id="13765"/>
    <lineage>
        <taxon>Eukaryota</taxon>
        <taxon>Metazoa</taxon>
        <taxon>Chordata</taxon>
        <taxon>Craniata</taxon>
        <taxon>Vertebrata</taxon>
        <taxon>Euteleostomi</taxon>
        <taxon>Actinopterygii</taxon>
        <taxon>Neopterygii</taxon>
        <taxon>Teleostei</taxon>
        <taxon>Neoteleostei</taxon>
        <taxon>Acanthomorphata</taxon>
        <taxon>Eupercaria</taxon>
        <taxon>Labriformes</taxon>
        <taxon>Labridae</taxon>
        <taxon>Xyrichtys</taxon>
    </lineage>
</organism>
<dbReference type="GO" id="GO:0005524">
    <property type="term" value="F:ATP binding"/>
    <property type="evidence" value="ECO:0007669"/>
    <property type="project" value="InterPro"/>
</dbReference>
<dbReference type="SUPFAM" id="SSF52029">
    <property type="entry name" value="GroEL apical domain-like"/>
    <property type="match status" value="1"/>
</dbReference>
<evidence type="ECO:0000313" key="2">
    <source>
        <dbReference type="Proteomes" id="UP001178508"/>
    </source>
</evidence>
<dbReference type="GO" id="GO:0060271">
    <property type="term" value="P:cilium assembly"/>
    <property type="evidence" value="ECO:0007669"/>
    <property type="project" value="InterPro"/>
</dbReference>
<dbReference type="AlphaFoldDB" id="A0AAV1G5N5"/>
<dbReference type="GO" id="GO:0005634">
    <property type="term" value="C:nucleus"/>
    <property type="evidence" value="ECO:0007669"/>
    <property type="project" value="TreeGrafter"/>
</dbReference>
<accession>A0AAV1G5N5</accession>
<dbReference type="InterPro" id="IPR027409">
    <property type="entry name" value="GroEL-like_apical_dom_sf"/>
</dbReference>
<dbReference type="GO" id="GO:0005737">
    <property type="term" value="C:cytoplasm"/>
    <property type="evidence" value="ECO:0007669"/>
    <property type="project" value="TreeGrafter"/>
</dbReference>
<dbReference type="InterPro" id="IPR028790">
    <property type="entry name" value="MKKS"/>
</dbReference>
<gene>
    <name evidence="1" type="ORF">XNOV1_A029643</name>
</gene>
<dbReference type="GO" id="GO:0006457">
    <property type="term" value="P:protein folding"/>
    <property type="evidence" value="ECO:0007669"/>
    <property type="project" value="InterPro"/>
</dbReference>
<name>A0AAV1G5N5_XYRNO</name>
<dbReference type="GO" id="GO:1902636">
    <property type="term" value="C:kinociliary basal body"/>
    <property type="evidence" value="ECO:0007669"/>
    <property type="project" value="TreeGrafter"/>
</dbReference>
<dbReference type="InterPro" id="IPR027413">
    <property type="entry name" value="GROEL-like_equatorial_sf"/>
</dbReference>
<dbReference type="EMBL" id="OY660874">
    <property type="protein sequence ID" value="CAJ1067712.1"/>
    <property type="molecule type" value="Genomic_DNA"/>
</dbReference>
<reference evidence="1" key="1">
    <citation type="submission" date="2023-08" db="EMBL/GenBank/DDBJ databases">
        <authorList>
            <person name="Alioto T."/>
            <person name="Alioto T."/>
            <person name="Gomez Garrido J."/>
        </authorList>
    </citation>
    <scope>NUCLEOTIDE SEQUENCE</scope>
</reference>
<dbReference type="SUPFAM" id="SSF48592">
    <property type="entry name" value="GroEL equatorial domain-like"/>
    <property type="match status" value="1"/>
</dbReference>
<dbReference type="GO" id="GO:0032502">
    <property type="term" value="P:developmental process"/>
    <property type="evidence" value="ECO:0007669"/>
    <property type="project" value="TreeGrafter"/>
</dbReference>
<dbReference type="PANTHER" id="PTHR46787">
    <property type="entry name" value="SYNDROMES PUTATIVE CHAPERONIN-RELATED"/>
    <property type="match status" value="1"/>
</dbReference>
<proteinExistence type="predicted"/>
<dbReference type="InterPro" id="IPR027410">
    <property type="entry name" value="TCP-1-like_intermed_sf"/>
</dbReference>
<dbReference type="PANTHER" id="PTHR46787:SF1">
    <property type="entry name" value="MOLECULAR CHAPERONE MKKS"/>
    <property type="match status" value="1"/>
</dbReference>
<dbReference type="Pfam" id="PF00118">
    <property type="entry name" value="Cpn60_TCP1"/>
    <property type="match status" value="1"/>
</dbReference>